<protein>
    <submittedName>
        <fullName evidence="1">HEAT repeat protein</fullName>
    </submittedName>
</protein>
<dbReference type="SUPFAM" id="SSF48371">
    <property type="entry name" value="ARM repeat"/>
    <property type="match status" value="1"/>
</dbReference>
<evidence type="ECO:0000313" key="1">
    <source>
        <dbReference type="EMBL" id="TWJ28954.1"/>
    </source>
</evidence>
<dbReference type="Proteomes" id="UP000319728">
    <property type="component" value="Unassembled WGS sequence"/>
</dbReference>
<sequence>MSNGSESARGVSLSVASDNVRRVSVTKLIARLAQADPSRRGAAVEALVEAGGAAVPPLVAVLLDEGSPVDWSAAGVVLRRIGEPAFAPLVEAIATAPDRETRRRCGWAFVGFGPDLVGHYAGALAHPSPHVRAQAALGIQYRRKDGLPALPALLPLLADPVEEVRQRALWALAELGTGALPALQKIRAEGPGRLRAGALTAIADVAGERAFTPADRAAVERLVRVKLAGERPETITGCEPCGPWLALPTGDQAAVLAALDLSDPRPATLRLGFAAVASDSHGGAGGPQRHGRVFVTPRLDGWTLVLGAWYARWGPASREVDAGRELSGRFGTARSFWYDAQTGSSSWLLCDRGEVVRRYDEEQPRRSVGDRLPVEQGRLLPHEGPDIPEAELDAWDPYAPDSGQRWQELCRRYDVPETCDALTVAAATSVSPADLGPHTELRGHGGLALTRHGRRFGVPRGALPV</sequence>
<dbReference type="SMART" id="SM00567">
    <property type="entry name" value="EZ_HEAT"/>
    <property type="match status" value="3"/>
</dbReference>
<dbReference type="InterPro" id="IPR011989">
    <property type="entry name" value="ARM-like"/>
</dbReference>
<dbReference type="EMBL" id="VLLP01000001">
    <property type="protein sequence ID" value="TWJ28954.1"/>
    <property type="molecule type" value="Genomic_DNA"/>
</dbReference>
<evidence type="ECO:0000313" key="2">
    <source>
        <dbReference type="Proteomes" id="UP000319728"/>
    </source>
</evidence>
<dbReference type="Gene3D" id="1.25.10.10">
    <property type="entry name" value="Leucine-rich Repeat Variant"/>
    <property type="match status" value="1"/>
</dbReference>
<keyword evidence="2" id="KW-1185">Reference proteome</keyword>
<dbReference type="AlphaFoldDB" id="A0A562WHC3"/>
<reference evidence="1 2" key="1">
    <citation type="submission" date="2019-07" db="EMBL/GenBank/DDBJ databases">
        <title>R&amp;d 2014.</title>
        <authorList>
            <person name="Klenk H.-P."/>
        </authorList>
    </citation>
    <scope>NUCLEOTIDE SEQUENCE [LARGE SCALE GENOMIC DNA]</scope>
    <source>
        <strain evidence="1 2">DSM 43912</strain>
    </source>
</reference>
<accession>A0A562WHC3</accession>
<organism evidence="1 2">
    <name type="scientific">Micromonospora sagamiensis</name>
    <dbReference type="NCBI Taxonomy" id="47875"/>
    <lineage>
        <taxon>Bacteria</taxon>
        <taxon>Bacillati</taxon>
        <taxon>Actinomycetota</taxon>
        <taxon>Actinomycetes</taxon>
        <taxon>Micromonosporales</taxon>
        <taxon>Micromonosporaceae</taxon>
        <taxon>Micromonospora</taxon>
    </lineage>
</organism>
<comment type="caution">
    <text evidence="1">The sequence shown here is derived from an EMBL/GenBank/DDBJ whole genome shotgun (WGS) entry which is preliminary data.</text>
</comment>
<gene>
    <name evidence="1" type="ORF">JD81_02460</name>
</gene>
<dbReference type="InterPro" id="IPR004155">
    <property type="entry name" value="PBS_lyase_HEAT"/>
</dbReference>
<dbReference type="InterPro" id="IPR016024">
    <property type="entry name" value="ARM-type_fold"/>
</dbReference>
<proteinExistence type="predicted"/>
<dbReference type="Pfam" id="PF13646">
    <property type="entry name" value="HEAT_2"/>
    <property type="match status" value="2"/>
</dbReference>
<name>A0A562WHC3_9ACTN</name>